<sequence length="145" mass="16472">MTHKHFIAILLLAGGSSVYILPEGSLNTCPVSVELLEENMWSQRKGAVNPFSTRVHFHINSAYSLRWLLSLRFWVGVSFPILKAFVMKVSEVEAKFHRRISEVREEFQGQISDLQAEFCRVNSVPEGVVVPAVSLQSNEMQDHEE</sequence>
<dbReference type="EMBL" id="VSRR010000256">
    <property type="protein sequence ID" value="MPC13081.1"/>
    <property type="molecule type" value="Genomic_DNA"/>
</dbReference>
<reference evidence="2 3" key="1">
    <citation type="submission" date="2019-05" db="EMBL/GenBank/DDBJ databases">
        <title>Another draft genome of Portunus trituberculatus and its Hox gene families provides insights of decapod evolution.</title>
        <authorList>
            <person name="Jeong J.-H."/>
            <person name="Song I."/>
            <person name="Kim S."/>
            <person name="Choi T."/>
            <person name="Kim D."/>
            <person name="Ryu S."/>
            <person name="Kim W."/>
        </authorList>
    </citation>
    <scope>NUCLEOTIDE SEQUENCE [LARGE SCALE GENOMIC DNA]</scope>
    <source>
        <tissue evidence="2">Muscle</tissue>
    </source>
</reference>
<dbReference type="AlphaFoldDB" id="A0A5B7CVZ8"/>
<evidence type="ECO:0000313" key="3">
    <source>
        <dbReference type="Proteomes" id="UP000324222"/>
    </source>
</evidence>
<evidence type="ECO:0000313" key="2">
    <source>
        <dbReference type="EMBL" id="MPC13081.1"/>
    </source>
</evidence>
<keyword evidence="3" id="KW-1185">Reference proteome</keyword>
<evidence type="ECO:0000256" key="1">
    <source>
        <dbReference type="SAM" id="SignalP"/>
    </source>
</evidence>
<dbReference type="OrthoDB" id="2436667at2759"/>
<dbReference type="Proteomes" id="UP000324222">
    <property type="component" value="Unassembled WGS sequence"/>
</dbReference>
<name>A0A5B7CVZ8_PORTR</name>
<accession>A0A5B7CVZ8</accession>
<gene>
    <name evidence="2" type="ORF">E2C01_005802</name>
</gene>
<organism evidence="2 3">
    <name type="scientific">Portunus trituberculatus</name>
    <name type="common">Swimming crab</name>
    <name type="synonym">Neptunus trituberculatus</name>
    <dbReference type="NCBI Taxonomy" id="210409"/>
    <lineage>
        <taxon>Eukaryota</taxon>
        <taxon>Metazoa</taxon>
        <taxon>Ecdysozoa</taxon>
        <taxon>Arthropoda</taxon>
        <taxon>Crustacea</taxon>
        <taxon>Multicrustacea</taxon>
        <taxon>Malacostraca</taxon>
        <taxon>Eumalacostraca</taxon>
        <taxon>Eucarida</taxon>
        <taxon>Decapoda</taxon>
        <taxon>Pleocyemata</taxon>
        <taxon>Brachyura</taxon>
        <taxon>Eubrachyura</taxon>
        <taxon>Portunoidea</taxon>
        <taxon>Portunidae</taxon>
        <taxon>Portuninae</taxon>
        <taxon>Portunus</taxon>
    </lineage>
</organism>
<protein>
    <submittedName>
        <fullName evidence="2">Uncharacterized protein</fullName>
    </submittedName>
</protein>
<feature type="chain" id="PRO_5023000491" evidence="1">
    <location>
        <begin position="18"/>
        <end position="145"/>
    </location>
</feature>
<proteinExistence type="predicted"/>
<feature type="signal peptide" evidence="1">
    <location>
        <begin position="1"/>
        <end position="17"/>
    </location>
</feature>
<keyword evidence="1" id="KW-0732">Signal</keyword>
<comment type="caution">
    <text evidence="2">The sequence shown here is derived from an EMBL/GenBank/DDBJ whole genome shotgun (WGS) entry which is preliminary data.</text>
</comment>